<dbReference type="GeneID" id="85194461"/>
<gene>
    <name evidence="6" type="primary">mntR_1</name>
    <name evidence="6" type="ORF">MmiHf6_00420</name>
</gene>
<dbReference type="SMART" id="SM00529">
    <property type="entry name" value="HTH_DTXR"/>
    <property type="match status" value="1"/>
</dbReference>
<dbReference type="InterPro" id="IPR022687">
    <property type="entry name" value="HTH_DTXR"/>
</dbReference>
<evidence type="ECO:0000313" key="7">
    <source>
        <dbReference type="Proteomes" id="UP001302978"/>
    </source>
</evidence>
<evidence type="ECO:0000313" key="6">
    <source>
        <dbReference type="EMBL" id="WNY22757.1"/>
    </source>
</evidence>
<dbReference type="SUPFAM" id="SSF46785">
    <property type="entry name" value="Winged helix' DNA-binding domain"/>
    <property type="match status" value="1"/>
</dbReference>
<proteinExistence type="inferred from homology"/>
<dbReference type="GO" id="GO:0003700">
    <property type="term" value="F:DNA-binding transcription factor activity"/>
    <property type="evidence" value="ECO:0007669"/>
    <property type="project" value="InterPro"/>
</dbReference>
<dbReference type="Pfam" id="PF01325">
    <property type="entry name" value="Fe_dep_repress"/>
    <property type="match status" value="1"/>
</dbReference>
<keyword evidence="3" id="KW-0238">DNA-binding</keyword>
<dbReference type="GO" id="GO:0046914">
    <property type="term" value="F:transition metal ion binding"/>
    <property type="evidence" value="ECO:0007669"/>
    <property type="project" value="InterPro"/>
</dbReference>
<keyword evidence="7" id="KW-1185">Reference proteome</keyword>
<dbReference type="GO" id="GO:0003677">
    <property type="term" value="F:DNA binding"/>
    <property type="evidence" value="ECO:0007669"/>
    <property type="project" value="UniProtKB-KW"/>
</dbReference>
<sequence>MTENNKNEEITGLELSPRKVSYLKFLLEKNTTVRTTEISEEFEVDPSTVTKLVAELAEEGFIDHIPYRGVKLTNFGKTYAEFCLKRHQILSLMFSHYGLTPEESCGETSRIETFVSKKAIDRMCSSMGHPTISCCVKSNEARQINHDSCFHEKHPNIIKKL</sequence>
<dbReference type="InterPro" id="IPR022689">
    <property type="entry name" value="Iron_dep_repressor"/>
</dbReference>
<evidence type="ECO:0000256" key="1">
    <source>
        <dbReference type="ARBA" id="ARBA00007871"/>
    </source>
</evidence>
<dbReference type="GO" id="GO:0046983">
    <property type="term" value="F:protein dimerization activity"/>
    <property type="evidence" value="ECO:0007669"/>
    <property type="project" value="InterPro"/>
</dbReference>
<dbReference type="Gene3D" id="1.10.10.10">
    <property type="entry name" value="Winged helix-like DNA-binding domain superfamily/Winged helix DNA-binding domain"/>
    <property type="match status" value="1"/>
</dbReference>
<dbReference type="PANTHER" id="PTHR33238">
    <property type="entry name" value="IRON (METAL) DEPENDENT REPRESSOR, DTXR FAMILY"/>
    <property type="match status" value="1"/>
</dbReference>
<dbReference type="RefSeq" id="WP_316557715.1">
    <property type="nucleotide sequence ID" value="NZ_CP131059.1"/>
</dbReference>
<organism evidence="6 7">
    <name type="scientific">Methanimicrococcus hongohii</name>
    <dbReference type="NCBI Taxonomy" id="3028295"/>
    <lineage>
        <taxon>Archaea</taxon>
        <taxon>Methanobacteriati</taxon>
        <taxon>Methanobacteriota</taxon>
        <taxon>Stenosarchaea group</taxon>
        <taxon>Methanomicrobia</taxon>
        <taxon>Methanosarcinales</taxon>
        <taxon>Methanosarcinaceae</taxon>
        <taxon>Methanimicrococcus</taxon>
    </lineage>
</organism>
<dbReference type="InterPro" id="IPR036388">
    <property type="entry name" value="WH-like_DNA-bd_sf"/>
</dbReference>
<keyword evidence="4" id="KW-0804">Transcription</keyword>
<dbReference type="AlphaFoldDB" id="A0AA96V940"/>
<dbReference type="Pfam" id="PF02742">
    <property type="entry name" value="Fe_dep_repr_C"/>
    <property type="match status" value="1"/>
</dbReference>
<dbReference type="InterPro" id="IPR050536">
    <property type="entry name" value="DtxR_MntR_Metal-Reg"/>
</dbReference>
<comment type="similarity">
    <text evidence="1">Belongs to the DtxR/MntR family.</text>
</comment>
<evidence type="ECO:0000256" key="3">
    <source>
        <dbReference type="ARBA" id="ARBA00023125"/>
    </source>
</evidence>
<dbReference type="EMBL" id="CP131059">
    <property type="protein sequence ID" value="WNY22757.1"/>
    <property type="molecule type" value="Genomic_DNA"/>
</dbReference>
<dbReference type="InterPro" id="IPR011991">
    <property type="entry name" value="ArsR-like_HTH"/>
</dbReference>
<evidence type="ECO:0000259" key="5">
    <source>
        <dbReference type="PROSITE" id="PS50944"/>
    </source>
</evidence>
<dbReference type="PANTHER" id="PTHR33238:SF7">
    <property type="entry name" value="IRON-DEPENDENT TRANSCRIPTIONAL REGULATOR"/>
    <property type="match status" value="1"/>
</dbReference>
<dbReference type="CDD" id="cd00090">
    <property type="entry name" value="HTH_ARSR"/>
    <property type="match status" value="1"/>
</dbReference>
<dbReference type="InterPro" id="IPR036390">
    <property type="entry name" value="WH_DNA-bd_sf"/>
</dbReference>
<evidence type="ECO:0000256" key="2">
    <source>
        <dbReference type="ARBA" id="ARBA00023015"/>
    </source>
</evidence>
<feature type="domain" description="HTH dtxR-type" evidence="5">
    <location>
        <begin position="15"/>
        <end position="73"/>
    </location>
</feature>
<evidence type="ECO:0000256" key="4">
    <source>
        <dbReference type="ARBA" id="ARBA00023163"/>
    </source>
</evidence>
<name>A0AA96V940_9EURY</name>
<dbReference type="Proteomes" id="UP001302978">
    <property type="component" value="Chromosome"/>
</dbReference>
<accession>A0AA96V940</accession>
<protein>
    <submittedName>
        <fullName evidence="6">HTH-type transcriptional regulator MntR</fullName>
    </submittedName>
</protein>
<keyword evidence="2" id="KW-0805">Transcription regulation</keyword>
<dbReference type="InterPro" id="IPR001367">
    <property type="entry name" value="Fe_dep_repressor"/>
</dbReference>
<dbReference type="PROSITE" id="PS50944">
    <property type="entry name" value="HTH_DTXR"/>
    <property type="match status" value="1"/>
</dbReference>
<reference evidence="6 7" key="1">
    <citation type="submission" date="2023-07" db="EMBL/GenBank/DDBJ databases">
        <title>Closed genoem sequence of Methanomicrococcus sp. Hf6.</title>
        <authorList>
            <person name="Poehlein A."/>
            <person name="Protasov E."/>
            <person name="Platt K."/>
            <person name="Reeh H."/>
            <person name="Daniel R."/>
            <person name="Brune A."/>
        </authorList>
    </citation>
    <scope>NUCLEOTIDE SEQUENCE [LARGE SCALE GENOMIC DNA]</scope>
    <source>
        <strain evidence="6 7">Hf6</strain>
    </source>
</reference>
<dbReference type="KEGG" id="mehf:MmiHf6_00420"/>